<dbReference type="InterPro" id="IPR008927">
    <property type="entry name" value="6-PGluconate_DH-like_C_sf"/>
</dbReference>
<keyword evidence="2" id="KW-0520">NAD</keyword>
<dbReference type="SUPFAM" id="SSF52413">
    <property type="entry name" value="UDP-glucose/GDP-mannose dehydrogenase C-terminal domain"/>
    <property type="match status" value="1"/>
</dbReference>
<keyword evidence="4" id="KW-1133">Transmembrane helix</keyword>
<dbReference type="PANTHER" id="PTHR43491">
    <property type="entry name" value="UDP-N-ACETYL-D-MANNOSAMINE DEHYDROGENASE"/>
    <property type="match status" value="1"/>
</dbReference>
<dbReference type="SUPFAM" id="SSF48179">
    <property type="entry name" value="6-phosphogluconate dehydrogenase C-terminal domain-like"/>
    <property type="match status" value="1"/>
</dbReference>
<dbReference type="InterPro" id="IPR036220">
    <property type="entry name" value="UDP-Glc/GDP-Man_DH_C_sf"/>
</dbReference>
<dbReference type="NCBIfam" id="TIGR03026">
    <property type="entry name" value="NDP-sugDHase"/>
    <property type="match status" value="1"/>
</dbReference>
<dbReference type="Pfam" id="PF00984">
    <property type="entry name" value="UDPG_MGDP_dh"/>
    <property type="match status" value="1"/>
</dbReference>
<dbReference type="SUPFAM" id="SSF51735">
    <property type="entry name" value="NAD(P)-binding Rossmann-fold domains"/>
    <property type="match status" value="1"/>
</dbReference>
<dbReference type="GO" id="GO:0016616">
    <property type="term" value="F:oxidoreductase activity, acting on the CH-OH group of donors, NAD or NADP as acceptor"/>
    <property type="evidence" value="ECO:0007669"/>
    <property type="project" value="InterPro"/>
</dbReference>
<dbReference type="PIRSF" id="PIRSF500136">
    <property type="entry name" value="UDP_ManNAc_DH"/>
    <property type="match status" value="1"/>
</dbReference>
<proteinExistence type="inferred from homology"/>
<evidence type="ECO:0000313" key="6">
    <source>
        <dbReference type="EMBL" id="OGC33808.1"/>
    </source>
</evidence>
<feature type="transmembrane region" description="Helical" evidence="4">
    <location>
        <begin position="12"/>
        <end position="35"/>
    </location>
</feature>
<organism evidence="6 7">
    <name type="scientific">candidate division WOR-1 bacterium RIFOXYC2_FULL_41_25</name>
    <dbReference type="NCBI Taxonomy" id="1802586"/>
    <lineage>
        <taxon>Bacteria</taxon>
        <taxon>Bacillati</taxon>
        <taxon>Saganbacteria</taxon>
    </lineage>
</organism>
<keyword evidence="4" id="KW-0472">Membrane</keyword>
<evidence type="ECO:0000256" key="4">
    <source>
        <dbReference type="SAM" id="Phobius"/>
    </source>
</evidence>
<gene>
    <name evidence="6" type="ORF">A2462_01775</name>
</gene>
<dbReference type="Pfam" id="PF03721">
    <property type="entry name" value="UDPG_MGDP_dh_N"/>
    <property type="match status" value="1"/>
</dbReference>
<dbReference type="SMART" id="SM00984">
    <property type="entry name" value="UDPG_MGDP_dh_C"/>
    <property type="match status" value="1"/>
</dbReference>
<keyword evidence="4" id="KW-0812">Transmembrane</keyword>
<protein>
    <submittedName>
        <fullName evidence="6">UDP-N-acetyl-D-glucosamine dehydrogenase</fullName>
    </submittedName>
</protein>
<keyword evidence="1" id="KW-0560">Oxidoreductase</keyword>
<dbReference type="Pfam" id="PF03720">
    <property type="entry name" value="UDPG_MGDP_dh_C"/>
    <property type="match status" value="1"/>
</dbReference>
<dbReference type="InterPro" id="IPR014026">
    <property type="entry name" value="UDP-Glc/GDP-Man_DH_dimer"/>
</dbReference>
<dbReference type="GO" id="GO:0051287">
    <property type="term" value="F:NAD binding"/>
    <property type="evidence" value="ECO:0007669"/>
    <property type="project" value="InterPro"/>
</dbReference>
<reference evidence="6 7" key="1">
    <citation type="journal article" date="2016" name="Nat. Commun.">
        <title>Thousands of microbial genomes shed light on interconnected biogeochemical processes in an aquifer system.</title>
        <authorList>
            <person name="Anantharaman K."/>
            <person name="Brown C.T."/>
            <person name="Hug L.A."/>
            <person name="Sharon I."/>
            <person name="Castelle C.J."/>
            <person name="Probst A.J."/>
            <person name="Thomas B.C."/>
            <person name="Singh A."/>
            <person name="Wilkins M.J."/>
            <person name="Karaoz U."/>
            <person name="Brodie E.L."/>
            <person name="Williams K.H."/>
            <person name="Hubbard S.S."/>
            <person name="Banfield J.F."/>
        </authorList>
    </citation>
    <scope>NUCLEOTIDE SEQUENCE [LARGE SCALE GENOMIC DNA]</scope>
</reference>
<dbReference type="GO" id="GO:0000271">
    <property type="term" value="P:polysaccharide biosynthetic process"/>
    <property type="evidence" value="ECO:0007669"/>
    <property type="project" value="InterPro"/>
</dbReference>
<dbReference type="Proteomes" id="UP000177309">
    <property type="component" value="Unassembled WGS sequence"/>
</dbReference>
<dbReference type="Gene3D" id="3.40.50.720">
    <property type="entry name" value="NAD(P)-binding Rossmann-like Domain"/>
    <property type="match status" value="2"/>
</dbReference>
<evidence type="ECO:0000259" key="5">
    <source>
        <dbReference type="SMART" id="SM00984"/>
    </source>
</evidence>
<comment type="similarity">
    <text evidence="3">Belongs to the UDP-glucose/GDP-mannose dehydrogenase family.</text>
</comment>
<evidence type="ECO:0000313" key="7">
    <source>
        <dbReference type="Proteomes" id="UP000177309"/>
    </source>
</evidence>
<dbReference type="GO" id="GO:0016628">
    <property type="term" value="F:oxidoreductase activity, acting on the CH-CH group of donors, NAD or NADP as acceptor"/>
    <property type="evidence" value="ECO:0007669"/>
    <property type="project" value="InterPro"/>
</dbReference>
<feature type="domain" description="UDP-glucose/GDP-mannose dehydrogenase C-terminal" evidence="5">
    <location>
        <begin position="327"/>
        <end position="422"/>
    </location>
</feature>
<dbReference type="EMBL" id="MEUI01000027">
    <property type="protein sequence ID" value="OGC33808.1"/>
    <property type="molecule type" value="Genomic_DNA"/>
</dbReference>
<dbReference type="PANTHER" id="PTHR43491:SF1">
    <property type="entry name" value="UDP-N-ACETYL-D-MANNOSAMINE DEHYDROGENASE"/>
    <property type="match status" value="1"/>
</dbReference>
<comment type="caution">
    <text evidence="6">The sequence shown here is derived from an EMBL/GenBank/DDBJ whole genome shotgun (WGS) entry which is preliminary data.</text>
</comment>
<evidence type="ECO:0000256" key="3">
    <source>
        <dbReference type="PIRNR" id="PIRNR000124"/>
    </source>
</evidence>
<dbReference type="InterPro" id="IPR001732">
    <property type="entry name" value="UDP-Glc/GDP-Man_DH_N"/>
</dbReference>
<dbReference type="InterPro" id="IPR036291">
    <property type="entry name" value="NAD(P)-bd_dom_sf"/>
</dbReference>
<dbReference type="InterPro" id="IPR014027">
    <property type="entry name" value="UDP-Glc/GDP-Man_DH_C"/>
</dbReference>
<dbReference type="InterPro" id="IPR028359">
    <property type="entry name" value="UDP_ManNAc/GlcNAc_DH"/>
</dbReference>
<evidence type="ECO:0000256" key="1">
    <source>
        <dbReference type="ARBA" id="ARBA00023002"/>
    </source>
</evidence>
<dbReference type="AlphaFoldDB" id="A0A1F4TM63"/>
<evidence type="ECO:0000256" key="2">
    <source>
        <dbReference type="ARBA" id="ARBA00023027"/>
    </source>
</evidence>
<accession>A0A1F4TM63</accession>
<name>A0A1F4TM63_UNCSA</name>
<dbReference type="PIRSF" id="PIRSF000124">
    <property type="entry name" value="UDPglc_GDPman_dh"/>
    <property type="match status" value="1"/>
</dbReference>
<dbReference type="InterPro" id="IPR017476">
    <property type="entry name" value="UDP-Glc/GDP-Man"/>
</dbReference>
<sequence>MKLKEKIISRKANIGVVGLGYVGLPLAVEFARAGFQVTGFEQNPKRKAMINRGENYITDVLDSDIKEFVSAKKLKAVTDFSLLKRLDAICICVPTPLDKNKQPDISYVKSVTQRLARFIRKEQLIVLESTTYPGTTEEIILPQLNASGLEVGKDFFLAFSPERIDPGNKMFKTKDVPKVVGGVTSKCTEMAQLLYSQILTKIFTVSSPRVAEMEKLLENIFRSVNIALVNELAILCKKMNIDIWEVIEAAKTKPYGFMPFYPGPGLGGHCIPLDPFYLAWKAKEFNLTTRFIELAGEINDRMPEYVVQLVQGALNQKGKSLKGAKILVLGVAYKKDLDDWRESPSLKVMEILDKMSADVSYNDPHVSRVKAGNKFYPSSVLSGKSIKQYDCCVIATAHSVYDYNLIAKNAKLIIDTRNALKDVVGKYLVKVIRI</sequence>